<name>A0A0F9E2J0_9ZZZZ</name>
<reference evidence="1" key="1">
    <citation type="journal article" date="2015" name="Nature">
        <title>Complex archaea that bridge the gap between prokaryotes and eukaryotes.</title>
        <authorList>
            <person name="Spang A."/>
            <person name="Saw J.H."/>
            <person name="Jorgensen S.L."/>
            <person name="Zaremba-Niedzwiedzka K."/>
            <person name="Martijn J."/>
            <person name="Lind A.E."/>
            <person name="van Eijk R."/>
            <person name="Schleper C."/>
            <person name="Guy L."/>
            <person name="Ettema T.J."/>
        </authorList>
    </citation>
    <scope>NUCLEOTIDE SEQUENCE</scope>
</reference>
<dbReference type="AlphaFoldDB" id="A0A0F9E2J0"/>
<evidence type="ECO:0000313" key="1">
    <source>
        <dbReference type="EMBL" id="KKL24136.1"/>
    </source>
</evidence>
<protein>
    <submittedName>
        <fullName evidence="1">Uncharacterized protein</fullName>
    </submittedName>
</protein>
<accession>A0A0F9E2J0</accession>
<comment type="caution">
    <text evidence="1">The sequence shown here is derived from an EMBL/GenBank/DDBJ whole genome shotgun (WGS) entry which is preliminary data.</text>
</comment>
<organism evidence="1">
    <name type="scientific">marine sediment metagenome</name>
    <dbReference type="NCBI Taxonomy" id="412755"/>
    <lineage>
        <taxon>unclassified sequences</taxon>
        <taxon>metagenomes</taxon>
        <taxon>ecological metagenomes</taxon>
    </lineage>
</organism>
<proteinExistence type="predicted"/>
<dbReference type="EMBL" id="LAZR01036706">
    <property type="protein sequence ID" value="KKL24136.1"/>
    <property type="molecule type" value="Genomic_DNA"/>
</dbReference>
<sequence>MVEKKRKSINVATLKKVEDFLKDQDDPVYKSDVVKAIGVDFDSLTLALNMLNVEIYKDGRVRLIC</sequence>
<gene>
    <name evidence="1" type="ORF">LCGC14_2418370</name>
</gene>